<feature type="transmembrane region" description="Helical" evidence="1">
    <location>
        <begin position="104"/>
        <end position="124"/>
    </location>
</feature>
<dbReference type="AlphaFoldDB" id="A0AAU9ECC2"/>
<accession>A0AAU9ECC2</accession>
<proteinExistence type="predicted"/>
<gene>
    <name evidence="2" type="ORF">HLPR_13300</name>
</gene>
<evidence type="ECO:0000313" key="2">
    <source>
        <dbReference type="EMBL" id="BEP28999.1"/>
    </source>
</evidence>
<name>A0AAU9ECC2_9FIRM</name>
<feature type="transmembrane region" description="Helical" evidence="1">
    <location>
        <begin position="130"/>
        <end position="150"/>
    </location>
</feature>
<dbReference type="KEGG" id="hprf:HLPR_13300"/>
<sequence length="185" mass="20137">MKKIKINKWIIRVTLLTFVLAILMSIVSENLLRNLNIFFASVILIVIIGIGVLFDTIGIAVTAADLKPFNSMAAKKIMSAKFSLKLLNNASQVSNFCNDVIGDISGIVSGSAVAIIVLKILYYSKSSNEIIYSILLSGFVAALTVGGKAFGKEMAITNSKEIVGFVGKILYLIYKKTGFEIYKKD</sequence>
<feature type="transmembrane region" description="Helical" evidence="1">
    <location>
        <begin position="39"/>
        <end position="66"/>
    </location>
</feature>
<evidence type="ECO:0000313" key="3">
    <source>
        <dbReference type="Proteomes" id="UP001321786"/>
    </source>
</evidence>
<reference evidence="2 3" key="1">
    <citation type="submission" date="2023-08" db="EMBL/GenBank/DDBJ databases">
        <title>Helicovermis profunda gen. nov., sp. nov., a novel mesophilic, fermentative bacterium within the Bacillota from a deep-sea hydrothermal vent chimney.</title>
        <authorList>
            <person name="Miyazaki U."/>
            <person name="Mizutani D."/>
            <person name="Hashimoto Y."/>
            <person name="Tame A."/>
            <person name="Sawayama S."/>
            <person name="Miyazaki J."/>
            <person name="Takai K."/>
            <person name="Nakagawa S."/>
        </authorList>
    </citation>
    <scope>NUCLEOTIDE SEQUENCE [LARGE SCALE GENOMIC DNA]</scope>
    <source>
        <strain evidence="2 3">S502</strain>
    </source>
</reference>
<keyword evidence="1" id="KW-1133">Transmembrane helix</keyword>
<evidence type="ECO:0000256" key="1">
    <source>
        <dbReference type="SAM" id="Phobius"/>
    </source>
</evidence>
<keyword evidence="1" id="KW-0812">Transmembrane</keyword>
<dbReference type="EMBL" id="AP028654">
    <property type="protein sequence ID" value="BEP28999.1"/>
    <property type="molecule type" value="Genomic_DNA"/>
</dbReference>
<keyword evidence="1" id="KW-0472">Membrane</keyword>
<dbReference type="Proteomes" id="UP001321786">
    <property type="component" value="Chromosome"/>
</dbReference>
<protein>
    <submittedName>
        <fullName evidence="2">Uncharacterized protein</fullName>
    </submittedName>
</protein>
<feature type="transmembrane region" description="Helical" evidence="1">
    <location>
        <begin position="9"/>
        <end position="27"/>
    </location>
</feature>
<keyword evidence="3" id="KW-1185">Reference proteome</keyword>
<organism evidence="2 3">
    <name type="scientific">Helicovermis profundi</name>
    <dbReference type="NCBI Taxonomy" id="3065157"/>
    <lineage>
        <taxon>Bacteria</taxon>
        <taxon>Bacillati</taxon>
        <taxon>Bacillota</taxon>
        <taxon>Clostridia</taxon>
        <taxon>Helicovermis</taxon>
    </lineage>
</organism>
<dbReference type="RefSeq" id="WP_338537293.1">
    <property type="nucleotide sequence ID" value="NZ_AP028654.1"/>
</dbReference>